<feature type="signal peptide" evidence="1">
    <location>
        <begin position="1"/>
        <end position="16"/>
    </location>
</feature>
<proteinExistence type="predicted"/>
<organism evidence="2 3">
    <name type="scientific">Massarina eburnea CBS 473.64</name>
    <dbReference type="NCBI Taxonomy" id="1395130"/>
    <lineage>
        <taxon>Eukaryota</taxon>
        <taxon>Fungi</taxon>
        <taxon>Dikarya</taxon>
        <taxon>Ascomycota</taxon>
        <taxon>Pezizomycotina</taxon>
        <taxon>Dothideomycetes</taxon>
        <taxon>Pleosporomycetidae</taxon>
        <taxon>Pleosporales</taxon>
        <taxon>Massarineae</taxon>
        <taxon>Massarinaceae</taxon>
        <taxon>Massarina</taxon>
    </lineage>
</organism>
<dbReference type="Proteomes" id="UP000799753">
    <property type="component" value="Unassembled WGS sequence"/>
</dbReference>
<reference evidence="2" key="1">
    <citation type="journal article" date="2020" name="Stud. Mycol.">
        <title>101 Dothideomycetes genomes: a test case for predicting lifestyles and emergence of pathogens.</title>
        <authorList>
            <person name="Haridas S."/>
            <person name="Albert R."/>
            <person name="Binder M."/>
            <person name="Bloem J."/>
            <person name="Labutti K."/>
            <person name="Salamov A."/>
            <person name="Andreopoulos B."/>
            <person name="Baker S."/>
            <person name="Barry K."/>
            <person name="Bills G."/>
            <person name="Bluhm B."/>
            <person name="Cannon C."/>
            <person name="Castanera R."/>
            <person name="Culley D."/>
            <person name="Daum C."/>
            <person name="Ezra D."/>
            <person name="Gonzalez J."/>
            <person name="Henrissat B."/>
            <person name="Kuo A."/>
            <person name="Liang C."/>
            <person name="Lipzen A."/>
            <person name="Lutzoni F."/>
            <person name="Magnuson J."/>
            <person name="Mondo S."/>
            <person name="Nolan M."/>
            <person name="Ohm R."/>
            <person name="Pangilinan J."/>
            <person name="Park H.-J."/>
            <person name="Ramirez L."/>
            <person name="Alfaro M."/>
            <person name="Sun H."/>
            <person name="Tritt A."/>
            <person name="Yoshinaga Y."/>
            <person name="Zwiers L.-H."/>
            <person name="Turgeon B."/>
            <person name="Goodwin S."/>
            <person name="Spatafora J."/>
            <person name="Crous P."/>
            <person name="Grigoriev I."/>
        </authorList>
    </citation>
    <scope>NUCLEOTIDE SEQUENCE</scope>
    <source>
        <strain evidence="2">CBS 473.64</strain>
    </source>
</reference>
<gene>
    <name evidence="2" type="ORF">P280DRAFT_520048</name>
</gene>
<keyword evidence="1" id="KW-0732">Signal</keyword>
<feature type="chain" id="PRO_5025647703" evidence="1">
    <location>
        <begin position="17"/>
        <end position="149"/>
    </location>
</feature>
<evidence type="ECO:0000313" key="2">
    <source>
        <dbReference type="EMBL" id="KAF2638606.1"/>
    </source>
</evidence>
<keyword evidence="3" id="KW-1185">Reference proteome</keyword>
<dbReference type="OrthoDB" id="3780398at2759"/>
<dbReference type="EMBL" id="MU006789">
    <property type="protein sequence ID" value="KAF2638606.1"/>
    <property type="molecule type" value="Genomic_DNA"/>
</dbReference>
<evidence type="ECO:0000313" key="3">
    <source>
        <dbReference type="Proteomes" id="UP000799753"/>
    </source>
</evidence>
<dbReference type="AlphaFoldDB" id="A0A6A6RSY5"/>
<evidence type="ECO:0000256" key="1">
    <source>
        <dbReference type="SAM" id="SignalP"/>
    </source>
</evidence>
<protein>
    <submittedName>
        <fullName evidence="2">Uncharacterized protein</fullName>
    </submittedName>
</protein>
<accession>A0A6A6RSY5</accession>
<sequence length="149" mass="16032">MRLSTIFTTLIVSVSALTITPRGNAPKSHDNTCFSMEKGVCMGYNADAANATTIIKLACEQVTSCTPGVVGNRPRVTGKTLGFPYTATLYVGDQCGGTETWSTEACVDLFNVFVEERCEKQFPHVEGMFQLGYQTAPCDGSFVSFNFGG</sequence>
<name>A0A6A6RSY5_9PLEO</name>